<name>A0A9W7FDD9_9STRA</name>
<feature type="region of interest" description="Disordered" evidence="1">
    <location>
        <begin position="31"/>
        <end position="60"/>
    </location>
</feature>
<proteinExistence type="predicted"/>
<gene>
    <name evidence="2" type="ORF">TrLO_g2343</name>
</gene>
<evidence type="ECO:0000256" key="1">
    <source>
        <dbReference type="SAM" id="MobiDB-lite"/>
    </source>
</evidence>
<accession>A0A9W7FDD9</accession>
<sequence>MDDIFAVVVLQAMTFVPYSSFEGVRPALVPPEPPLSQKRLAFTTSDNESKSFSSKRRKNRIVSVKSEDEDVCKTAEEAQLECVGYGLM</sequence>
<organism evidence="2 3">
    <name type="scientific">Triparma laevis f. longispina</name>
    <dbReference type="NCBI Taxonomy" id="1714387"/>
    <lineage>
        <taxon>Eukaryota</taxon>
        <taxon>Sar</taxon>
        <taxon>Stramenopiles</taxon>
        <taxon>Ochrophyta</taxon>
        <taxon>Bolidophyceae</taxon>
        <taxon>Parmales</taxon>
        <taxon>Triparmaceae</taxon>
        <taxon>Triparma</taxon>
    </lineage>
</organism>
<evidence type="ECO:0000313" key="2">
    <source>
        <dbReference type="EMBL" id="GMI10091.1"/>
    </source>
</evidence>
<dbReference type="Proteomes" id="UP001165122">
    <property type="component" value="Unassembled WGS sequence"/>
</dbReference>
<protein>
    <submittedName>
        <fullName evidence="2">Uncharacterized protein</fullName>
    </submittedName>
</protein>
<evidence type="ECO:0000313" key="3">
    <source>
        <dbReference type="Proteomes" id="UP001165122"/>
    </source>
</evidence>
<dbReference type="EMBL" id="BRXW01000145">
    <property type="protein sequence ID" value="GMI10091.1"/>
    <property type="molecule type" value="Genomic_DNA"/>
</dbReference>
<comment type="caution">
    <text evidence="2">The sequence shown here is derived from an EMBL/GenBank/DDBJ whole genome shotgun (WGS) entry which is preliminary data.</text>
</comment>
<reference evidence="3" key="1">
    <citation type="journal article" date="2023" name="Commun. Biol.">
        <title>Genome analysis of Parmales, the sister group of diatoms, reveals the evolutionary specialization of diatoms from phago-mixotrophs to photoautotrophs.</title>
        <authorList>
            <person name="Ban H."/>
            <person name="Sato S."/>
            <person name="Yoshikawa S."/>
            <person name="Yamada K."/>
            <person name="Nakamura Y."/>
            <person name="Ichinomiya M."/>
            <person name="Sato N."/>
            <person name="Blanc-Mathieu R."/>
            <person name="Endo H."/>
            <person name="Kuwata A."/>
            <person name="Ogata H."/>
        </authorList>
    </citation>
    <scope>NUCLEOTIDE SEQUENCE [LARGE SCALE GENOMIC DNA]</scope>
    <source>
        <strain evidence="3">NIES 3700</strain>
    </source>
</reference>
<keyword evidence="3" id="KW-1185">Reference proteome</keyword>
<dbReference type="AlphaFoldDB" id="A0A9W7FDD9"/>